<organism evidence="5 6">
    <name type="scientific">Pseudomonas morbosilactucae</name>
    <dbReference type="NCBI Taxonomy" id="2938197"/>
    <lineage>
        <taxon>Bacteria</taxon>
        <taxon>Pseudomonadati</taxon>
        <taxon>Pseudomonadota</taxon>
        <taxon>Gammaproteobacteria</taxon>
        <taxon>Pseudomonadales</taxon>
        <taxon>Pseudomonadaceae</taxon>
        <taxon>Pseudomonas</taxon>
    </lineage>
</organism>
<evidence type="ECO:0000256" key="2">
    <source>
        <dbReference type="ARBA" id="ARBA00023054"/>
    </source>
</evidence>
<dbReference type="AlphaFoldDB" id="A0A9X1YWK2"/>
<feature type="domain" description="Multidrug resistance protein MdtA-like barrel-sandwich hybrid" evidence="4">
    <location>
        <begin position="60"/>
        <end position="180"/>
    </location>
</feature>
<dbReference type="Proteomes" id="UP001155059">
    <property type="component" value="Unassembled WGS sequence"/>
</dbReference>
<dbReference type="Gene3D" id="2.40.50.100">
    <property type="match status" value="1"/>
</dbReference>
<keyword evidence="3" id="KW-0732">Signal</keyword>
<sequence>MPSLRLIAPPLCLLLAVASATARAEEPAPLAPPPSLGSSLVDSQPQLRVQLSASRRTVLSSELSGKILELNVKEGASFTKGQRLVTFDCAVHRAQLTHSVAAEAAASKKLEVAKRLDKLQSISVSDLSQAQAEANMARAQSGVGQVMVQRCAINAPFSGRVAERKAQPGEYVAEGKELLAIYDDSAFEVELIVPSRWMAWLKPGHPFKVRLEETAGEYPAEVTRLGSVIDPISQSIKVFARITNNDPHLLPGMSGNALLTPPDAPQS</sequence>
<dbReference type="NCBIfam" id="TIGR01730">
    <property type="entry name" value="RND_mfp"/>
    <property type="match status" value="1"/>
</dbReference>
<reference evidence="5 6" key="1">
    <citation type="journal article" date="2022" name="Int. J. Syst. Evol. Microbiol.">
        <title>Pseudomonas aegrilactucae sp. nov. and Pseudomonas morbosilactucae sp. nov., pathogens causing bacterial rot of lettuce in Japan.</title>
        <authorList>
            <person name="Sawada H."/>
            <person name="Fujikawa T."/>
            <person name="Satou M."/>
        </authorList>
    </citation>
    <scope>NUCLEOTIDE SEQUENCE [LARGE SCALE GENOMIC DNA]</scope>
    <source>
        <strain evidence="5 6">MAFF 302030</strain>
    </source>
</reference>
<comment type="similarity">
    <text evidence="1">Belongs to the membrane fusion protein (MFP) (TC 8.A.1) family.</text>
</comment>
<evidence type="ECO:0000256" key="1">
    <source>
        <dbReference type="ARBA" id="ARBA00009477"/>
    </source>
</evidence>
<dbReference type="SUPFAM" id="SSF111369">
    <property type="entry name" value="HlyD-like secretion proteins"/>
    <property type="match status" value="1"/>
</dbReference>
<dbReference type="Gene3D" id="1.10.287.470">
    <property type="entry name" value="Helix hairpin bin"/>
    <property type="match status" value="1"/>
</dbReference>
<feature type="chain" id="PRO_5040896546" evidence="3">
    <location>
        <begin position="25"/>
        <end position="267"/>
    </location>
</feature>
<dbReference type="RefSeq" id="WP_268265701.1">
    <property type="nucleotide sequence ID" value="NZ_JALQCW010000039.1"/>
</dbReference>
<accession>A0A9X1YWK2</accession>
<evidence type="ECO:0000256" key="3">
    <source>
        <dbReference type="SAM" id="SignalP"/>
    </source>
</evidence>
<dbReference type="GO" id="GO:1990281">
    <property type="term" value="C:efflux pump complex"/>
    <property type="evidence" value="ECO:0007669"/>
    <property type="project" value="TreeGrafter"/>
</dbReference>
<proteinExistence type="inferred from homology"/>
<dbReference type="PANTHER" id="PTHR30469:SF15">
    <property type="entry name" value="HLYD FAMILY OF SECRETION PROTEINS"/>
    <property type="match status" value="1"/>
</dbReference>
<gene>
    <name evidence="5" type="ORF">M1B34_16965</name>
</gene>
<dbReference type="Pfam" id="PF25917">
    <property type="entry name" value="BSH_RND"/>
    <property type="match status" value="1"/>
</dbReference>
<reference evidence="5 6" key="2">
    <citation type="journal article" date="2023" name="Plant Pathol.">
        <title>Dismantling and reorganizing Pseudomonas marginalis sensu#lato.</title>
        <authorList>
            <person name="Sawada H."/>
            <person name="Fujikawa T."/>
            <person name="Satou M."/>
        </authorList>
    </citation>
    <scope>NUCLEOTIDE SEQUENCE [LARGE SCALE GENOMIC DNA]</scope>
    <source>
        <strain evidence="5 6">MAFF 302030</strain>
    </source>
</reference>
<evidence type="ECO:0000313" key="5">
    <source>
        <dbReference type="EMBL" id="MCK9799351.1"/>
    </source>
</evidence>
<dbReference type="GO" id="GO:0015562">
    <property type="term" value="F:efflux transmembrane transporter activity"/>
    <property type="evidence" value="ECO:0007669"/>
    <property type="project" value="TreeGrafter"/>
</dbReference>
<dbReference type="InterPro" id="IPR006143">
    <property type="entry name" value="RND_pump_MFP"/>
</dbReference>
<evidence type="ECO:0000313" key="6">
    <source>
        <dbReference type="Proteomes" id="UP001155059"/>
    </source>
</evidence>
<dbReference type="EMBL" id="JALQCW010000039">
    <property type="protein sequence ID" value="MCK9799351.1"/>
    <property type="molecule type" value="Genomic_DNA"/>
</dbReference>
<comment type="caution">
    <text evidence="5">The sequence shown here is derived from an EMBL/GenBank/DDBJ whole genome shotgun (WGS) entry which is preliminary data.</text>
</comment>
<dbReference type="InterPro" id="IPR058625">
    <property type="entry name" value="MdtA-like_BSH"/>
</dbReference>
<dbReference type="PANTHER" id="PTHR30469">
    <property type="entry name" value="MULTIDRUG RESISTANCE PROTEIN MDTA"/>
    <property type="match status" value="1"/>
</dbReference>
<name>A0A9X1YWK2_9PSED</name>
<keyword evidence="2" id="KW-0175">Coiled coil</keyword>
<dbReference type="Gene3D" id="2.40.30.170">
    <property type="match status" value="1"/>
</dbReference>
<protein>
    <submittedName>
        <fullName evidence="5">Efflux RND transporter periplasmic adaptor subunit</fullName>
    </submittedName>
</protein>
<feature type="signal peptide" evidence="3">
    <location>
        <begin position="1"/>
        <end position="24"/>
    </location>
</feature>
<evidence type="ECO:0000259" key="4">
    <source>
        <dbReference type="Pfam" id="PF25917"/>
    </source>
</evidence>